<evidence type="ECO:0000256" key="5">
    <source>
        <dbReference type="ARBA" id="ARBA00022842"/>
    </source>
</evidence>
<comment type="similarity">
    <text evidence="7">Belongs to the GlnE family.</text>
</comment>
<dbReference type="EC" id="2.7.7.89" evidence="7"/>
<dbReference type="InterPro" id="IPR005190">
    <property type="entry name" value="GlnE_rpt_dom"/>
</dbReference>
<evidence type="ECO:0000256" key="6">
    <source>
        <dbReference type="ARBA" id="ARBA00023268"/>
    </source>
</evidence>
<dbReference type="GO" id="GO:0000287">
    <property type="term" value="F:magnesium ion binding"/>
    <property type="evidence" value="ECO:0007669"/>
    <property type="project" value="UniProtKB-UniRule"/>
</dbReference>
<comment type="function">
    <text evidence="7">Involved in the regulation of glutamine synthetase GlnA, a key enzyme in the process to assimilate ammonia. When cellular nitrogen levels are high, the C-terminal adenylyl transferase (AT) inactivates GlnA by covalent transfer of an adenylyl group from ATP to specific tyrosine residue of GlnA, thus reducing its activity. Conversely, when nitrogen levels are low, the N-terminal adenylyl removase (AR) activates GlnA by removing the adenylyl group by phosphorolysis, increasing its activity. The regulatory region of GlnE binds the signal transduction protein PII (GlnB) which indicates the nitrogen status of the cell.</text>
</comment>
<dbReference type="EC" id="2.7.7.42" evidence="7"/>
<dbReference type="GO" id="GO:0047388">
    <property type="term" value="F:[glutamine synthetase]-adenylyl-L-tyrosine phosphorylase activity"/>
    <property type="evidence" value="ECO:0007669"/>
    <property type="project" value="UniProtKB-EC"/>
</dbReference>
<evidence type="ECO:0000313" key="10">
    <source>
        <dbReference type="EMBL" id="ROQ28747.1"/>
    </source>
</evidence>
<name>A0A3N1PP47_9GAMM</name>
<comment type="cofactor">
    <cofactor evidence="7">
        <name>Mg(2+)</name>
        <dbReference type="ChEBI" id="CHEBI:18420"/>
    </cofactor>
</comment>
<evidence type="ECO:0000256" key="3">
    <source>
        <dbReference type="ARBA" id="ARBA00022741"/>
    </source>
</evidence>
<dbReference type="RefSeq" id="WP_123421131.1">
    <property type="nucleotide sequence ID" value="NZ_RJUL01000003.1"/>
</dbReference>
<dbReference type="InterPro" id="IPR023057">
    <property type="entry name" value="GlnE"/>
</dbReference>
<feature type="domain" description="Glutamate-ammonia ligase adenylyltransferase repeated" evidence="8">
    <location>
        <begin position="550"/>
        <end position="803"/>
    </location>
</feature>
<keyword evidence="6 7" id="KW-0511">Multifunctional enzyme</keyword>
<dbReference type="Proteomes" id="UP000268033">
    <property type="component" value="Unassembled WGS sequence"/>
</dbReference>
<dbReference type="Pfam" id="PF03710">
    <property type="entry name" value="GlnE"/>
    <property type="match status" value="2"/>
</dbReference>
<gene>
    <name evidence="7" type="primary">glnE</name>
    <name evidence="10" type="ORF">EDC28_103341</name>
</gene>
<dbReference type="SUPFAM" id="SSF81593">
    <property type="entry name" value="Nucleotidyltransferase substrate binding subunit/domain"/>
    <property type="match status" value="2"/>
</dbReference>
<evidence type="ECO:0000259" key="8">
    <source>
        <dbReference type="Pfam" id="PF03710"/>
    </source>
</evidence>
<comment type="caution">
    <text evidence="10">The sequence shown here is derived from an EMBL/GenBank/DDBJ whole genome shotgun (WGS) entry which is preliminary data.</text>
</comment>
<dbReference type="GO" id="GO:0005829">
    <property type="term" value="C:cytosol"/>
    <property type="evidence" value="ECO:0007669"/>
    <property type="project" value="TreeGrafter"/>
</dbReference>
<sequence>MSTEHLLTGQADKALTNLIERHPHCLEGLDEARLERLRQGLACSDFLLSQLLRHPDWLPWLLAQSEQSLADGPWQPPLDEGANESVVQRELRLFRHRYLCALALLGANQDISEQARLAALSKLAEGLIDCARNWAYQDLCQSRGTPRDSEGKAVPLLVLGMGKLGGGELNFSSDIDLIFIYPRSGVTEGGRKEIDNHEFFARLGQRLIALLDAVTTDGFVYRVDMRLRPFGDSGPLVMSFDALEDYYQSQGREWERYAMVKGRLMGGGFGYEEELSQLLRPFVYRRYLDYSAIHSLRDMKRLIEAEVRRRGLKGNIKLGQGGIREVEFLVQVFQLIRGGREPKLRTPSLLAALAMLPGLGVMSETEAQALAEAYLFLRTSENNLQAINDEQTQTLPDDALNQARLAAMQGFGSFGVFMARLEHHLQLVHSLFREVVSEDNPEDDLPGGLRSLMEADWSVDEVAGSLSEEGLAEPEALATVFVSLKDSLEKRSMGERGRKQLEKLLPQLLLGLKDQPQGVRTLSRLGKLLEQIASRTAYLELLVENPGARAQLIKLMGESAFISDSLTQMPILLDELIDPRHLYAPLALEDYGSELRRFMLRIEPGDLEGQMEALRQFKAAQTLRIAAADVTGVLPLMKVSDHLSILAETLLAACLPLAWQDLVKRHGEPPGLSPEHPGILVVAYGKLGGLELGYSSDLDIVFLTDLGAEQADSETPGPRAITVKEFFFKLVQRLSHWLTARTLSGVLYEIDMRLRPSGASGLLVSTMESFEDYQLNEAWLWEHQALVRARPVLGDSALRERFAGIRLKALGKARDAQALKEEVRAMRQKMRGHLDKSGKGLFDLKQGRGGITDIEFLVQYWLLASAEPALLRYSDNIRQLEALSQSQVIDDATAERLAEIYVALRQQQHRQSLDEGGRLVEDSCFSEERAFVGALWDKTMGEAQ</sequence>
<keyword evidence="5 7" id="KW-0460">Magnesium</keyword>
<dbReference type="Pfam" id="PF08335">
    <property type="entry name" value="GlnD_UR_UTase"/>
    <property type="match status" value="2"/>
</dbReference>
<keyword evidence="1 7" id="KW-0808">Transferase</keyword>
<dbReference type="Gene3D" id="3.30.460.10">
    <property type="entry name" value="Beta Polymerase, domain 2"/>
    <property type="match status" value="2"/>
</dbReference>
<keyword evidence="4 7" id="KW-0067">ATP-binding</keyword>
<dbReference type="Gene3D" id="1.20.120.1510">
    <property type="match status" value="1"/>
</dbReference>
<keyword evidence="3 7" id="KW-0547">Nucleotide-binding</keyword>
<evidence type="ECO:0000256" key="4">
    <source>
        <dbReference type="ARBA" id="ARBA00022840"/>
    </source>
</evidence>
<keyword evidence="10" id="KW-0436">Ligase</keyword>
<dbReference type="InterPro" id="IPR043519">
    <property type="entry name" value="NT_sf"/>
</dbReference>
<dbReference type="GO" id="GO:0008882">
    <property type="term" value="F:[glutamate-ammonia-ligase] adenylyltransferase activity"/>
    <property type="evidence" value="ECO:0007669"/>
    <property type="project" value="UniProtKB-UniRule"/>
</dbReference>
<feature type="domain" description="PII-uridylyltransferase/Glutamine-synthetase adenylyltransferase" evidence="9">
    <location>
        <begin position="825"/>
        <end position="910"/>
    </location>
</feature>
<feature type="region of interest" description="Adenylyl transferase" evidence="7">
    <location>
        <begin position="446"/>
        <end position="944"/>
    </location>
</feature>
<dbReference type="EMBL" id="RJUL01000003">
    <property type="protein sequence ID" value="ROQ28747.1"/>
    <property type="molecule type" value="Genomic_DNA"/>
</dbReference>
<keyword evidence="2 7" id="KW-0548">Nucleotidyltransferase</keyword>
<dbReference type="GO" id="GO:0000820">
    <property type="term" value="P:regulation of glutamine family amino acid metabolic process"/>
    <property type="evidence" value="ECO:0007669"/>
    <property type="project" value="UniProtKB-UniRule"/>
</dbReference>
<dbReference type="InterPro" id="IPR013546">
    <property type="entry name" value="PII_UdlTrfase/GS_AdlTrfase"/>
</dbReference>
<evidence type="ECO:0000256" key="2">
    <source>
        <dbReference type="ARBA" id="ARBA00022695"/>
    </source>
</evidence>
<dbReference type="STRING" id="584787.GCA_001247655_00076"/>
<proteinExistence type="inferred from homology"/>
<dbReference type="FunFam" id="3.30.460.10:FF:000014">
    <property type="entry name" value="Bifunctional glutamine synthetase adenylyltransferase/adenylyl-removing enzyme"/>
    <property type="match status" value="1"/>
</dbReference>
<feature type="region of interest" description="Adenylyl removase" evidence="7">
    <location>
        <begin position="1"/>
        <end position="440"/>
    </location>
</feature>
<dbReference type="AlphaFoldDB" id="A0A3N1PP47"/>
<dbReference type="HAMAP" id="MF_00802">
    <property type="entry name" value="GlnE"/>
    <property type="match status" value="1"/>
</dbReference>
<dbReference type="GO" id="GO:0016874">
    <property type="term" value="F:ligase activity"/>
    <property type="evidence" value="ECO:0007669"/>
    <property type="project" value="UniProtKB-KW"/>
</dbReference>
<comment type="catalytic activity">
    <reaction evidence="7">
        <text>[glutamine synthetase]-O(4)-(5'-adenylyl)-L-tyrosine + phosphate = [glutamine synthetase]-L-tyrosine + ADP</text>
        <dbReference type="Rhea" id="RHEA:43716"/>
        <dbReference type="Rhea" id="RHEA-COMP:10660"/>
        <dbReference type="Rhea" id="RHEA-COMP:10661"/>
        <dbReference type="ChEBI" id="CHEBI:43474"/>
        <dbReference type="ChEBI" id="CHEBI:46858"/>
        <dbReference type="ChEBI" id="CHEBI:83624"/>
        <dbReference type="ChEBI" id="CHEBI:456216"/>
        <dbReference type="EC" id="2.7.7.89"/>
    </reaction>
</comment>
<dbReference type="FunFam" id="1.20.120.330:FF:000005">
    <property type="entry name" value="Bifunctional glutamine synthetase adenylyltransferase/adenylyl-removing enzyme"/>
    <property type="match status" value="1"/>
</dbReference>
<organism evidence="10 11">
    <name type="scientific">Gallaecimonas pentaromativorans</name>
    <dbReference type="NCBI Taxonomy" id="584787"/>
    <lineage>
        <taxon>Bacteria</taxon>
        <taxon>Pseudomonadati</taxon>
        <taxon>Pseudomonadota</taxon>
        <taxon>Gammaproteobacteria</taxon>
        <taxon>Enterobacterales</taxon>
        <taxon>Gallaecimonadaceae</taxon>
        <taxon>Gallaecimonas</taxon>
    </lineage>
</organism>
<accession>A0A3N1PP47</accession>
<dbReference type="SUPFAM" id="SSF81301">
    <property type="entry name" value="Nucleotidyltransferase"/>
    <property type="match status" value="2"/>
</dbReference>
<evidence type="ECO:0000259" key="9">
    <source>
        <dbReference type="Pfam" id="PF08335"/>
    </source>
</evidence>
<dbReference type="NCBIfam" id="NF008292">
    <property type="entry name" value="PRK11072.1"/>
    <property type="match status" value="1"/>
</dbReference>
<evidence type="ECO:0000256" key="1">
    <source>
        <dbReference type="ARBA" id="ARBA00022679"/>
    </source>
</evidence>
<comment type="catalytic activity">
    <reaction evidence="7">
        <text>[glutamine synthetase]-L-tyrosine + ATP = [glutamine synthetase]-O(4)-(5'-adenylyl)-L-tyrosine + diphosphate</text>
        <dbReference type="Rhea" id="RHEA:18589"/>
        <dbReference type="Rhea" id="RHEA-COMP:10660"/>
        <dbReference type="Rhea" id="RHEA-COMP:10661"/>
        <dbReference type="ChEBI" id="CHEBI:30616"/>
        <dbReference type="ChEBI" id="CHEBI:33019"/>
        <dbReference type="ChEBI" id="CHEBI:46858"/>
        <dbReference type="ChEBI" id="CHEBI:83624"/>
        <dbReference type="EC" id="2.7.7.42"/>
    </reaction>
</comment>
<dbReference type="Gene3D" id="1.10.4050.10">
    <property type="entry name" value="Glutamine synthase adenylyltransferase GlnE"/>
    <property type="match status" value="1"/>
</dbReference>
<dbReference type="GO" id="GO:0005524">
    <property type="term" value="F:ATP binding"/>
    <property type="evidence" value="ECO:0007669"/>
    <property type="project" value="UniProtKB-UniRule"/>
</dbReference>
<reference evidence="10 11" key="1">
    <citation type="submission" date="2018-11" db="EMBL/GenBank/DDBJ databases">
        <title>Genomic Encyclopedia of Type Strains, Phase IV (KMG-IV): sequencing the most valuable type-strain genomes for metagenomic binning, comparative biology and taxonomic classification.</title>
        <authorList>
            <person name="Goeker M."/>
        </authorList>
    </citation>
    <scope>NUCLEOTIDE SEQUENCE [LARGE SCALE GENOMIC DNA]</scope>
    <source>
        <strain evidence="10 11">DSM 21945</strain>
    </source>
</reference>
<dbReference type="Gene3D" id="1.20.120.330">
    <property type="entry name" value="Nucleotidyltransferases domain 2"/>
    <property type="match status" value="2"/>
</dbReference>
<dbReference type="PANTHER" id="PTHR30621">
    <property type="entry name" value="GLUTAMINE SYNTHETASE ADENYLYLTRANSFERASE"/>
    <property type="match status" value="1"/>
</dbReference>
<keyword evidence="11" id="KW-1185">Reference proteome</keyword>
<evidence type="ECO:0000256" key="7">
    <source>
        <dbReference type="HAMAP-Rule" id="MF_00802"/>
    </source>
</evidence>
<evidence type="ECO:0000313" key="11">
    <source>
        <dbReference type="Proteomes" id="UP000268033"/>
    </source>
</evidence>
<feature type="domain" description="PII-uridylyltransferase/Glutamine-synthetase adenylyltransferase" evidence="9">
    <location>
        <begin position="297"/>
        <end position="435"/>
    </location>
</feature>
<dbReference type="CDD" id="cd05401">
    <property type="entry name" value="NT_GlnE_GlnD_like"/>
    <property type="match status" value="2"/>
</dbReference>
<dbReference type="PANTHER" id="PTHR30621:SF0">
    <property type="entry name" value="BIFUNCTIONAL GLUTAMINE SYNTHETASE ADENYLYLTRANSFERASE_ADENYLYL-REMOVING ENZYME"/>
    <property type="match status" value="1"/>
</dbReference>
<feature type="domain" description="Glutamate-ammonia ligase adenylyltransferase repeated" evidence="8">
    <location>
        <begin position="35"/>
        <end position="267"/>
    </location>
</feature>
<protein>
    <recommendedName>
        <fullName evidence="7">Bifunctional glutamine synthetase adenylyltransferase/adenylyl-removing enzyme</fullName>
    </recommendedName>
    <alternativeName>
        <fullName evidence="7">ATP:glutamine synthetase adenylyltransferase</fullName>
    </alternativeName>
    <alternativeName>
        <fullName evidence="7">ATase</fullName>
    </alternativeName>
    <domain>
        <recommendedName>
            <fullName evidence="7">Glutamine synthetase adenylyl-L-tyrosine phosphorylase</fullName>
            <ecNumber evidence="7">2.7.7.89</ecNumber>
        </recommendedName>
        <alternativeName>
            <fullName evidence="7">Adenylyl removase</fullName>
            <shortName evidence="7">AR</shortName>
            <shortName evidence="7">AT-N</shortName>
        </alternativeName>
    </domain>
    <domain>
        <recommendedName>
            <fullName evidence="7">Glutamine synthetase adenylyl transferase</fullName>
            <ecNumber evidence="7">2.7.7.42</ecNumber>
        </recommendedName>
        <alternativeName>
            <fullName evidence="7">Adenylyl transferase</fullName>
            <shortName evidence="7">AT</shortName>
            <shortName evidence="7">AT-C</shortName>
        </alternativeName>
    </domain>
</protein>
<dbReference type="FunFam" id="3.30.460.10:FF:000009">
    <property type="entry name" value="Bifunctional glutamine synthetase adenylyltransferase/adenylyl-removing enzyme"/>
    <property type="match status" value="1"/>
</dbReference>